<evidence type="ECO:0000256" key="5">
    <source>
        <dbReference type="SAM" id="Coils"/>
    </source>
</evidence>
<proteinExistence type="inferred from homology"/>
<evidence type="ECO:0000313" key="7">
    <source>
        <dbReference type="EMBL" id="GCB70067.1"/>
    </source>
</evidence>
<keyword evidence="2 5" id="KW-0175">Coiled coil</keyword>
<dbReference type="PANTHER" id="PTHR28573:SF1">
    <property type="entry name" value="SPINDLE AND KINETOCHORE-ASSOCIATED PROTEIN 1"/>
    <property type="match status" value="1"/>
</dbReference>
<dbReference type="OrthoDB" id="5962at2759"/>
<gene>
    <name evidence="7" type="ORF">scyTo_0010691</name>
</gene>
<protein>
    <recommendedName>
        <fullName evidence="3">SKA complex subunit 1</fullName>
    </recommendedName>
    <alternativeName>
        <fullName evidence="4">Spindle and kinetochore-associated protein 1</fullName>
    </alternativeName>
</protein>
<dbReference type="GO" id="GO:0000278">
    <property type="term" value="P:mitotic cell cycle"/>
    <property type="evidence" value="ECO:0007669"/>
    <property type="project" value="TreeGrafter"/>
</dbReference>
<evidence type="ECO:0000256" key="4">
    <source>
        <dbReference type="ARBA" id="ARBA00047202"/>
    </source>
</evidence>
<reference evidence="7 8" key="1">
    <citation type="journal article" date="2018" name="Nat. Ecol. Evol.">
        <title>Shark genomes provide insights into elasmobranch evolution and the origin of vertebrates.</title>
        <authorList>
            <person name="Hara Y"/>
            <person name="Yamaguchi K"/>
            <person name="Onimaru K"/>
            <person name="Kadota M"/>
            <person name="Koyanagi M"/>
            <person name="Keeley SD"/>
            <person name="Tatsumi K"/>
            <person name="Tanaka K"/>
            <person name="Motone F"/>
            <person name="Kageyama Y"/>
            <person name="Nozu R"/>
            <person name="Adachi N"/>
            <person name="Nishimura O"/>
            <person name="Nakagawa R"/>
            <person name="Tanegashima C"/>
            <person name="Kiyatake I"/>
            <person name="Matsumoto R"/>
            <person name="Murakumo K"/>
            <person name="Nishida K"/>
            <person name="Terakita A"/>
            <person name="Kuratani S"/>
            <person name="Sato K"/>
            <person name="Hyodo S Kuraku.S."/>
        </authorList>
    </citation>
    <scope>NUCLEOTIDE SEQUENCE [LARGE SCALE GENOMIC DNA]</scope>
</reference>
<sequence>MTRDLINIPPRDAGIRNKIEKLHGQRMTSVDLHDVSVQLNNKISSIKRYMQLKNMCSDPSFTNILQKIGLELSSIRNTLDIFQMQIQQQQTELRSLQNLRNAVQKDSEIAHHLFGNIPAHLPKKAAQTSTADSKGTRAQEGLANPEPEKSSARNKHIVREMEYLLIEDFNLVPGYMKGRMTYDQVNAVIKELNATVKAKYKILNQPMKSMSNTTRNQYHAFKEQETQETKGQYFFVEANIKDFTHLKVDKKFHVILNILRHCHRLREVRGSRLVRYVLL</sequence>
<evidence type="ECO:0000256" key="2">
    <source>
        <dbReference type="ARBA" id="ARBA00023054"/>
    </source>
</evidence>
<evidence type="ECO:0000256" key="3">
    <source>
        <dbReference type="ARBA" id="ARBA00047182"/>
    </source>
</evidence>
<dbReference type="FunFam" id="1.10.10.1890:FF:000002">
    <property type="entry name" value="Spindle and kinetochore-associated protein 1"/>
    <property type="match status" value="1"/>
</dbReference>
<dbReference type="PANTHER" id="PTHR28573">
    <property type="entry name" value="SPINDLE AND KINETOCHORE-ASSOCIATED PROTEIN 1"/>
    <property type="match status" value="1"/>
</dbReference>
<dbReference type="GO" id="GO:0000940">
    <property type="term" value="C:outer kinetochore"/>
    <property type="evidence" value="ECO:0007669"/>
    <property type="project" value="TreeGrafter"/>
</dbReference>
<dbReference type="InterPro" id="IPR042031">
    <property type="entry name" value="SKA1_MBD_sf"/>
</dbReference>
<organism evidence="7 8">
    <name type="scientific">Scyliorhinus torazame</name>
    <name type="common">Cloudy catshark</name>
    <name type="synonym">Catulus torazame</name>
    <dbReference type="NCBI Taxonomy" id="75743"/>
    <lineage>
        <taxon>Eukaryota</taxon>
        <taxon>Metazoa</taxon>
        <taxon>Chordata</taxon>
        <taxon>Craniata</taxon>
        <taxon>Vertebrata</taxon>
        <taxon>Chondrichthyes</taxon>
        <taxon>Elasmobranchii</taxon>
        <taxon>Galeomorphii</taxon>
        <taxon>Galeoidea</taxon>
        <taxon>Carcharhiniformes</taxon>
        <taxon>Scyliorhinidae</taxon>
        <taxon>Scyliorhinus</taxon>
    </lineage>
</organism>
<dbReference type="AlphaFoldDB" id="A0A401PA74"/>
<dbReference type="Gene3D" id="1.10.10.1890">
    <property type="entry name" value="Ska1 microtubule binding domain-like"/>
    <property type="match status" value="1"/>
</dbReference>
<feature type="region of interest" description="Disordered" evidence="6">
    <location>
        <begin position="121"/>
        <end position="152"/>
    </location>
</feature>
<dbReference type="GO" id="GO:0031110">
    <property type="term" value="P:regulation of microtubule polymerization or depolymerization"/>
    <property type="evidence" value="ECO:0007669"/>
    <property type="project" value="TreeGrafter"/>
</dbReference>
<keyword evidence="8" id="KW-1185">Reference proteome</keyword>
<dbReference type="Gene3D" id="6.10.250.1370">
    <property type="match status" value="1"/>
</dbReference>
<dbReference type="EMBL" id="BFAA01004662">
    <property type="protein sequence ID" value="GCB70067.1"/>
    <property type="molecule type" value="Genomic_DNA"/>
</dbReference>
<dbReference type="GO" id="GO:0051301">
    <property type="term" value="P:cell division"/>
    <property type="evidence" value="ECO:0007669"/>
    <property type="project" value="InterPro"/>
</dbReference>
<dbReference type="GO" id="GO:0005876">
    <property type="term" value="C:spindle microtubule"/>
    <property type="evidence" value="ECO:0007669"/>
    <property type="project" value="TreeGrafter"/>
</dbReference>
<name>A0A401PA74_SCYTO</name>
<dbReference type="GO" id="GO:0072686">
    <property type="term" value="C:mitotic spindle"/>
    <property type="evidence" value="ECO:0007669"/>
    <property type="project" value="TreeGrafter"/>
</dbReference>
<evidence type="ECO:0000313" key="8">
    <source>
        <dbReference type="Proteomes" id="UP000288216"/>
    </source>
</evidence>
<dbReference type="OMA" id="VEEDMHE"/>
<dbReference type="Pfam" id="PF07160">
    <property type="entry name" value="SKA1"/>
    <property type="match status" value="1"/>
</dbReference>
<comment type="caution">
    <text evidence="7">The sequence shown here is derived from an EMBL/GenBank/DDBJ whole genome shotgun (WGS) entry which is preliminary data.</text>
</comment>
<comment type="similarity">
    <text evidence="1">Belongs to the SKA1 family.</text>
</comment>
<evidence type="ECO:0000256" key="6">
    <source>
        <dbReference type="SAM" id="MobiDB-lite"/>
    </source>
</evidence>
<accession>A0A401PA74</accession>
<dbReference type="InterPro" id="IPR009829">
    <property type="entry name" value="SKA1"/>
</dbReference>
<evidence type="ECO:0000256" key="1">
    <source>
        <dbReference type="ARBA" id="ARBA00006836"/>
    </source>
</evidence>
<dbReference type="GO" id="GO:0008017">
    <property type="term" value="F:microtubule binding"/>
    <property type="evidence" value="ECO:0007669"/>
    <property type="project" value="InterPro"/>
</dbReference>
<dbReference type="STRING" id="75743.A0A401PA74"/>
<feature type="coiled-coil region" evidence="5">
    <location>
        <begin position="79"/>
        <end position="106"/>
    </location>
</feature>
<dbReference type="GO" id="GO:0007059">
    <property type="term" value="P:chromosome segregation"/>
    <property type="evidence" value="ECO:0007669"/>
    <property type="project" value="InterPro"/>
</dbReference>
<dbReference type="Proteomes" id="UP000288216">
    <property type="component" value="Unassembled WGS sequence"/>
</dbReference>